<protein>
    <submittedName>
        <fullName evidence="1">Uncharacterized protein</fullName>
    </submittedName>
</protein>
<organism evidence="1 2">
    <name type="scientific">Persea americana</name>
    <name type="common">Avocado</name>
    <dbReference type="NCBI Taxonomy" id="3435"/>
    <lineage>
        <taxon>Eukaryota</taxon>
        <taxon>Viridiplantae</taxon>
        <taxon>Streptophyta</taxon>
        <taxon>Embryophyta</taxon>
        <taxon>Tracheophyta</taxon>
        <taxon>Spermatophyta</taxon>
        <taxon>Magnoliopsida</taxon>
        <taxon>Magnoliidae</taxon>
        <taxon>Laurales</taxon>
        <taxon>Lauraceae</taxon>
        <taxon>Persea</taxon>
    </lineage>
</organism>
<evidence type="ECO:0000313" key="1">
    <source>
        <dbReference type="EMBL" id="KAJ8616019.1"/>
    </source>
</evidence>
<sequence>MISSIVLRPRLNWALGFIPSGWDCLIAPETTSLFFLPLPPSLALSSPSSCYVSPSPLLLPFFDHPISDRQAKTIIISPLSAEATDFPYNSEIEIGCVLYE</sequence>
<name>A0ACC2K4U8_PERAE</name>
<comment type="caution">
    <text evidence="1">The sequence shown here is derived from an EMBL/GenBank/DDBJ whole genome shotgun (WGS) entry which is preliminary data.</text>
</comment>
<proteinExistence type="predicted"/>
<reference evidence="1 2" key="1">
    <citation type="journal article" date="2022" name="Hortic Res">
        <title>A haplotype resolved chromosomal level avocado genome allows analysis of novel avocado genes.</title>
        <authorList>
            <person name="Nath O."/>
            <person name="Fletcher S.J."/>
            <person name="Hayward A."/>
            <person name="Shaw L.M."/>
            <person name="Masouleh A.K."/>
            <person name="Furtado A."/>
            <person name="Henry R.J."/>
            <person name="Mitter N."/>
        </authorList>
    </citation>
    <scope>NUCLEOTIDE SEQUENCE [LARGE SCALE GENOMIC DNA]</scope>
    <source>
        <strain evidence="2">cv. Hass</strain>
    </source>
</reference>
<accession>A0ACC2K4U8</accession>
<keyword evidence="2" id="KW-1185">Reference proteome</keyword>
<evidence type="ECO:0000313" key="2">
    <source>
        <dbReference type="Proteomes" id="UP001234297"/>
    </source>
</evidence>
<dbReference type="EMBL" id="CM056820">
    <property type="protein sequence ID" value="KAJ8616019.1"/>
    <property type="molecule type" value="Genomic_DNA"/>
</dbReference>
<gene>
    <name evidence="1" type="ORF">MRB53_035391</name>
</gene>
<dbReference type="Proteomes" id="UP001234297">
    <property type="component" value="Chromosome 12"/>
</dbReference>